<organism evidence="2 3">
    <name type="scientific">Peribacillus cavernae</name>
    <dbReference type="NCBI Taxonomy" id="1674310"/>
    <lineage>
        <taxon>Bacteria</taxon>
        <taxon>Bacillati</taxon>
        <taxon>Bacillota</taxon>
        <taxon>Bacilli</taxon>
        <taxon>Bacillales</taxon>
        <taxon>Bacillaceae</taxon>
        <taxon>Peribacillus</taxon>
    </lineage>
</organism>
<gene>
    <name evidence="2" type="ORF">ELQ35_12525</name>
</gene>
<keyword evidence="1" id="KW-0812">Transmembrane</keyword>
<accession>A0A3S0U1N5</accession>
<evidence type="ECO:0000313" key="2">
    <source>
        <dbReference type="EMBL" id="RUQ28404.1"/>
    </source>
</evidence>
<comment type="caution">
    <text evidence="2">The sequence shown here is derived from an EMBL/GenBank/DDBJ whole genome shotgun (WGS) entry which is preliminary data.</text>
</comment>
<dbReference type="RefSeq" id="WP_126865165.1">
    <property type="nucleotide sequence ID" value="NZ_JAUSTX010000003.1"/>
</dbReference>
<evidence type="ECO:0000313" key="3">
    <source>
        <dbReference type="Proteomes" id="UP000267430"/>
    </source>
</evidence>
<reference evidence="2 3" key="1">
    <citation type="submission" date="2018-12" db="EMBL/GenBank/DDBJ databases">
        <title>Bacillus chawlae sp. nov., Bacillus glennii sp. nov., and Bacillus saganii sp. nov. Isolated from the Vehicle Assembly Building at Kennedy Space Center where the Viking Spacecraft were Assembled.</title>
        <authorList>
            <person name="Seuylemezian A."/>
            <person name="Vaishampayan P."/>
        </authorList>
    </citation>
    <scope>NUCLEOTIDE SEQUENCE [LARGE SCALE GENOMIC DNA]</scope>
    <source>
        <strain evidence="2 3">L5</strain>
    </source>
</reference>
<sequence>MRIQAKYGLLAVFILVSALIYFLYLKPVEETIIFFPIDPSLSFDSASTHLAAEKSDDNYSINWSEQSVLNTDAYLRQDISLLYKNGRLAGILKDWRQNTQSIQQKEDITESESGLFQGLTFHYAEVHPSESDIVSAQALTDDELYVILSPFSKFQSFKRPISAEQKEWKQVLDRTAKAVMADSLNKASEAFQLDKDRYEVASLTELNTKQDELLSGFTEAKQKEIIGKLWEGLYRNYVMGIKKEDGSGISPEGSTIPLLLVSNDNKELLTVFNVSDGSPVILRQKLPSLH</sequence>
<dbReference type="AlphaFoldDB" id="A0A3S0U1N5"/>
<proteinExistence type="predicted"/>
<dbReference type="OrthoDB" id="2959394at2"/>
<dbReference type="EMBL" id="RYZZ01000016">
    <property type="protein sequence ID" value="RUQ28404.1"/>
    <property type="molecule type" value="Genomic_DNA"/>
</dbReference>
<feature type="transmembrane region" description="Helical" evidence="1">
    <location>
        <begin position="7"/>
        <end position="25"/>
    </location>
</feature>
<protein>
    <submittedName>
        <fullName evidence="2">Uncharacterized protein</fullName>
    </submittedName>
</protein>
<keyword evidence="3" id="KW-1185">Reference proteome</keyword>
<keyword evidence="1" id="KW-1133">Transmembrane helix</keyword>
<dbReference type="Proteomes" id="UP000267430">
    <property type="component" value="Unassembled WGS sequence"/>
</dbReference>
<evidence type="ECO:0000256" key="1">
    <source>
        <dbReference type="SAM" id="Phobius"/>
    </source>
</evidence>
<name>A0A3S0U1N5_9BACI</name>
<keyword evidence="1" id="KW-0472">Membrane</keyword>